<dbReference type="PANTHER" id="PTHR37398">
    <property type="entry name" value="ENDO-BETA-1,4-MANNANASE"/>
    <property type="match status" value="1"/>
</dbReference>
<sequence length="567" mass="64745">MLLVLAAAATCIYFKNRSYISALQSLASEGITTANYNELPEIIKKLPITKKVFSTENYPALYGDDKVAKISRINGSASVALSFKSHSPDPEKRSSVVYFNLNSETNMAGMFLFTSVEVRGGIVGQGHQGSRVFLELHDANGKAMYGPHIRIPQEGKKIHIVMRPTVSEPMPTGSFQNNFDLTRVVKIGLRFALGNSVNSFPANGRLYIEDILAITNTELIASLLPKPDNRRVTQDTINLTYQYRKLKWKTEKKNFFVGINYPWHYYGMDVGQNPYGQPENAGWSANQEKLIADFEMFKESGIDIVRIYIFFDLRTGLTYQDGKLLAFDKYVWRDIESIFVAAHKTDMKIIPVLFDFGVADGQGKDNGSGEHPELLFFQDKHNFLAYLMRSTLQAMNAWNEKYGEPVFAVELMNEPENMAMLIIPGYFEALKNWLKDLINIIHNETSFKVTLGSYSIVDMQKWWKDLDIDAWQFHFYRYMAAEHEQNPIDLRREKVDLSGPVFAGEYEPEDIVKNLKALKENGYGGIIFWAWNTNDGFKLESSERFKEISDWILNEKSPKNKTGKEAK</sequence>
<dbReference type="Proteomes" id="UP000034032">
    <property type="component" value="Unassembled WGS sequence"/>
</dbReference>
<evidence type="ECO:0000313" key="2">
    <source>
        <dbReference type="Proteomes" id="UP000034032"/>
    </source>
</evidence>
<dbReference type="InterPro" id="IPR017853">
    <property type="entry name" value="GH"/>
</dbReference>
<evidence type="ECO:0008006" key="3">
    <source>
        <dbReference type="Google" id="ProtNLM"/>
    </source>
</evidence>
<protein>
    <recommendedName>
        <fullName evidence="3">Glycoside hydrolase family 5 domain-containing protein</fullName>
    </recommendedName>
</protein>
<evidence type="ECO:0000313" key="1">
    <source>
        <dbReference type="EMBL" id="KKT82191.1"/>
    </source>
</evidence>
<dbReference type="SUPFAM" id="SSF51445">
    <property type="entry name" value="(Trans)glycosidases"/>
    <property type="match status" value="1"/>
</dbReference>
<organism evidence="1 2">
    <name type="scientific">Candidatus Yanofskybacteria bacterium GW2011_GWA2_44_9</name>
    <dbReference type="NCBI Taxonomy" id="1619025"/>
    <lineage>
        <taxon>Bacteria</taxon>
        <taxon>Candidatus Yanofskyibacteriota</taxon>
    </lineage>
</organism>
<comment type="caution">
    <text evidence="1">The sequence shown here is derived from an EMBL/GenBank/DDBJ whole genome shotgun (WGS) entry which is preliminary data.</text>
</comment>
<accession>A0A0G1KEQ7</accession>
<gene>
    <name evidence="1" type="ORF">UW79_C0010G0028</name>
</gene>
<dbReference type="Gene3D" id="3.20.20.80">
    <property type="entry name" value="Glycosidases"/>
    <property type="match status" value="1"/>
</dbReference>
<proteinExistence type="predicted"/>
<name>A0A0G1KEQ7_9BACT</name>
<dbReference type="EMBL" id="LCJR01000010">
    <property type="protein sequence ID" value="KKT82191.1"/>
    <property type="molecule type" value="Genomic_DNA"/>
</dbReference>
<dbReference type="AlphaFoldDB" id="A0A0G1KEQ7"/>
<reference evidence="1 2" key="1">
    <citation type="journal article" date="2015" name="Nature">
        <title>rRNA introns, odd ribosomes, and small enigmatic genomes across a large radiation of phyla.</title>
        <authorList>
            <person name="Brown C.T."/>
            <person name="Hug L.A."/>
            <person name="Thomas B.C."/>
            <person name="Sharon I."/>
            <person name="Castelle C.J."/>
            <person name="Singh A."/>
            <person name="Wilkins M.J."/>
            <person name="Williams K.H."/>
            <person name="Banfield J.F."/>
        </authorList>
    </citation>
    <scope>NUCLEOTIDE SEQUENCE [LARGE SCALE GENOMIC DNA]</scope>
</reference>
<dbReference type="PANTHER" id="PTHR37398:SF3">
    <property type="entry name" value="GLYCOSIDE HYDROLASE FAMILY 5 DOMAIN-CONTAINING PROTEIN"/>
    <property type="match status" value="1"/>
</dbReference>